<dbReference type="AlphaFoldDB" id="A0A9J6HB36"/>
<gene>
    <name evidence="1" type="ORF">HPB48_026055</name>
</gene>
<keyword evidence="2" id="KW-1185">Reference proteome</keyword>
<comment type="caution">
    <text evidence="1">The sequence shown here is derived from an EMBL/GenBank/DDBJ whole genome shotgun (WGS) entry which is preliminary data.</text>
</comment>
<dbReference type="EMBL" id="JABSTR010001523">
    <property type="protein sequence ID" value="KAH9384072.1"/>
    <property type="molecule type" value="Genomic_DNA"/>
</dbReference>
<name>A0A9J6HB36_HAELO</name>
<evidence type="ECO:0000313" key="1">
    <source>
        <dbReference type="EMBL" id="KAH9384072.1"/>
    </source>
</evidence>
<evidence type="ECO:0000313" key="2">
    <source>
        <dbReference type="Proteomes" id="UP000821853"/>
    </source>
</evidence>
<accession>A0A9J6HB36</accession>
<dbReference type="Proteomes" id="UP000821853">
    <property type="component" value="Unassembled WGS sequence"/>
</dbReference>
<protein>
    <submittedName>
        <fullName evidence="1">Uncharacterized protein</fullName>
    </submittedName>
</protein>
<proteinExistence type="predicted"/>
<dbReference type="VEuPathDB" id="VectorBase:HLOH_058996"/>
<reference evidence="1 2" key="1">
    <citation type="journal article" date="2020" name="Cell">
        <title>Large-Scale Comparative Analyses of Tick Genomes Elucidate Their Genetic Diversity and Vector Capacities.</title>
        <authorList>
            <consortium name="Tick Genome and Microbiome Consortium (TIGMIC)"/>
            <person name="Jia N."/>
            <person name="Wang J."/>
            <person name="Shi W."/>
            <person name="Du L."/>
            <person name="Sun Y."/>
            <person name="Zhan W."/>
            <person name="Jiang J.F."/>
            <person name="Wang Q."/>
            <person name="Zhang B."/>
            <person name="Ji P."/>
            <person name="Bell-Sakyi L."/>
            <person name="Cui X.M."/>
            <person name="Yuan T.T."/>
            <person name="Jiang B.G."/>
            <person name="Yang W.F."/>
            <person name="Lam T.T."/>
            <person name="Chang Q.C."/>
            <person name="Ding S.J."/>
            <person name="Wang X.J."/>
            <person name="Zhu J.G."/>
            <person name="Ruan X.D."/>
            <person name="Zhao L."/>
            <person name="Wei J.T."/>
            <person name="Ye R.Z."/>
            <person name="Que T.C."/>
            <person name="Du C.H."/>
            <person name="Zhou Y.H."/>
            <person name="Cheng J.X."/>
            <person name="Dai P.F."/>
            <person name="Guo W.B."/>
            <person name="Han X.H."/>
            <person name="Huang E.J."/>
            <person name="Li L.F."/>
            <person name="Wei W."/>
            <person name="Gao Y.C."/>
            <person name="Liu J.Z."/>
            <person name="Shao H.Z."/>
            <person name="Wang X."/>
            <person name="Wang C.C."/>
            <person name="Yang T.C."/>
            <person name="Huo Q.B."/>
            <person name="Li W."/>
            <person name="Chen H.Y."/>
            <person name="Chen S.E."/>
            <person name="Zhou L.G."/>
            <person name="Ni X.B."/>
            <person name="Tian J.H."/>
            <person name="Sheng Y."/>
            <person name="Liu T."/>
            <person name="Pan Y.S."/>
            <person name="Xia L.Y."/>
            <person name="Li J."/>
            <person name="Zhao F."/>
            <person name="Cao W.C."/>
        </authorList>
    </citation>
    <scope>NUCLEOTIDE SEQUENCE [LARGE SCALE GENOMIC DNA]</scope>
    <source>
        <strain evidence="1">HaeL-2018</strain>
    </source>
</reference>
<sequence length="94" mass="10417">MNTEPAKWKNTEETLGSDYYKVATQFPASGIKKKIGATKITDWHSFRTARNRTTSSIDSIQECIAQIHADVKNCTTKVALTTDAPAADSYLLHL</sequence>
<organism evidence="1 2">
    <name type="scientific">Haemaphysalis longicornis</name>
    <name type="common">Bush tick</name>
    <dbReference type="NCBI Taxonomy" id="44386"/>
    <lineage>
        <taxon>Eukaryota</taxon>
        <taxon>Metazoa</taxon>
        <taxon>Ecdysozoa</taxon>
        <taxon>Arthropoda</taxon>
        <taxon>Chelicerata</taxon>
        <taxon>Arachnida</taxon>
        <taxon>Acari</taxon>
        <taxon>Parasitiformes</taxon>
        <taxon>Ixodida</taxon>
        <taxon>Ixodoidea</taxon>
        <taxon>Ixodidae</taxon>
        <taxon>Haemaphysalinae</taxon>
        <taxon>Haemaphysalis</taxon>
    </lineage>
</organism>